<dbReference type="RefSeq" id="WP_137402358.1">
    <property type="nucleotide sequence ID" value="NZ_BMIU01000001.1"/>
</dbReference>
<reference evidence="5" key="1">
    <citation type="journal article" date="2019" name="Int. J. Syst. Evol. Microbiol.">
        <title>The Global Catalogue of Microorganisms (GCM) 10K type strain sequencing project: providing services to taxonomists for standard genome sequencing and annotation.</title>
        <authorList>
            <consortium name="The Broad Institute Genomics Platform"/>
            <consortium name="The Broad Institute Genome Sequencing Center for Infectious Disease"/>
            <person name="Wu L."/>
            <person name="Ma J."/>
        </authorList>
    </citation>
    <scope>NUCLEOTIDE SEQUENCE [LARGE SCALE GENOMIC DNA]</scope>
    <source>
        <strain evidence="5">CGMCC 1.15407</strain>
    </source>
</reference>
<keyword evidence="5" id="KW-1185">Reference proteome</keyword>
<dbReference type="EMBL" id="BMIU01000001">
    <property type="protein sequence ID" value="GGF19265.1"/>
    <property type="molecule type" value="Genomic_DNA"/>
</dbReference>
<keyword evidence="2" id="KW-1133">Transmembrane helix</keyword>
<feature type="transmembrane region" description="Helical" evidence="2">
    <location>
        <begin position="333"/>
        <end position="353"/>
    </location>
</feature>
<dbReference type="InterPro" id="IPR008756">
    <property type="entry name" value="Peptidase_M56"/>
</dbReference>
<evidence type="ECO:0000256" key="2">
    <source>
        <dbReference type="SAM" id="Phobius"/>
    </source>
</evidence>
<keyword evidence="2" id="KW-0472">Membrane</keyword>
<keyword evidence="1" id="KW-0175">Coiled coil</keyword>
<evidence type="ECO:0000313" key="4">
    <source>
        <dbReference type="EMBL" id="GGF19265.1"/>
    </source>
</evidence>
<keyword evidence="2" id="KW-0812">Transmembrane</keyword>
<proteinExistence type="predicted"/>
<protein>
    <recommendedName>
        <fullName evidence="3">Peptidase M56 domain-containing protein</fullName>
    </recommendedName>
</protein>
<comment type="caution">
    <text evidence="4">The sequence shown here is derived from an EMBL/GenBank/DDBJ whole genome shotgun (WGS) entry which is preliminary data.</text>
</comment>
<feature type="transmembrane region" description="Helical" evidence="2">
    <location>
        <begin position="126"/>
        <end position="143"/>
    </location>
</feature>
<dbReference type="Proteomes" id="UP000647339">
    <property type="component" value="Unassembled WGS sequence"/>
</dbReference>
<dbReference type="PANTHER" id="PTHR34978:SF3">
    <property type="entry name" value="SLR0241 PROTEIN"/>
    <property type="match status" value="1"/>
</dbReference>
<evidence type="ECO:0000313" key="5">
    <source>
        <dbReference type="Proteomes" id="UP000647339"/>
    </source>
</evidence>
<name>A0ABQ1UJB2_9BACT</name>
<sequence length="614" mass="69596">MDFINDFIHESYLQAIGWTLIHSVWQIVLVSLLLWGVLRAIPHRNSALRHGAGLSALLIIILSSGITFSAALKNASIPPNSKAVTVAIAETAHRQVDTPQPATISAALDTEKKLLDRTWFSGLEKYLPSLVNLWLLGALFYLFKLSGGLLDLRNLHKKHQQTVPAPLVKKVNSMIAAMGFYRGVKVLKSDLIQVPVTFGFLKPVILIPAGLLLSTSPRHLEAIIAHELAHIKRYDYLANILQRIMEVFFFFHPCFWWINEMIDVERENACDDLVLSLGYSPAELAHALAEVAEQAQTYTPEMALAATGNQHSFLNRIKRILGKEPDQQKISPIITLTMIISLMVSASLVMGAIPSKENIFSDNYLLTKITYKSINKKVSLPCEVREPHTAVINSHEVVKKTIKSKTNTYHYTYKTDTSPAPKPAVKLKVVSGSHPTDPMPVLDLSPMPQMDLQIPPVPAVPPFEGMNFIPPMPDFQLDINEEALEISNLSIKISQLEGDDSQEAEQKREALMAKLEAVQEKMEAKTEVYEEKMEIWEEEHEAQMEEWEAKMEAWGKEMETKQSEWEAAYEPQMEEYERKIEAWEKANEPKIKEFEAKMEAWQERQRERQKESNP</sequence>
<feature type="transmembrane region" description="Helical" evidence="2">
    <location>
        <begin position="50"/>
        <end position="72"/>
    </location>
</feature>
<gene>
    <name evidence="4" type="ORF">GCM10011339_04100</name>
</gene>
<dbReference type="PANTHER" id="PTHR34978">
    <property type="entry name" value="POSSIBLE SENSOR-TRANSDUCER PROTEIN BLAR"/>
    <property type="match status" value="1"/>
</dbReference>
<dbReference type="CDD" id="cd07341">
    <property type="entry name" value="M56_BlaR1_MecR1_like"/>
    <property type="match status" value="1"/>
</dbReference>
<dbReference type="Gene3D" id="3.30.2010.10">
    <property type="entry name" value="Metalloproteases ('zincins'), catalytic domain"/>
    <property type="match status" value="1"/>
</dbReference>
<feature type="domain" description="Peptidase M56" evidence="3">
    <location>
        <begin position="88"/>
        <end position="319"/>
    </location>
</feature>
<organism evidence="4 5">
    <name type="scientific">Echinicola rosea</name>
    <dbReference type="NCBI Taxonomy" id="1807691"/>
    <lineage>
        <taxon>Bacteria</taxon>
        <taxon>Pseudomonadati</taxon>
        <taxon>Bacteroidota</taxon>
        <taxon>Cytophagia</taxon>
        <taxon>Cytophagales</taxon>
        <taxon>Cyclobacteriaceae</taxon>
        <taxon>Echinicola</taxon>
    </lineage>
</organism>
<accession>A0ABQ1UJB2</accession>
<feature type="transmembrane region" description="Helical" evidence="2">
    <location>
        <begin position="15"/>
        <end position="38"/>
    </location>
</feature>
<evidence type="ECO:0000259" key="3">
    <source>
        <dbReference type="Pfam" id="PF05569"/>
    </source>
</evidence>
<feature type="coiled-coil region" evidence="1">
    <location>
        <begin position="479"/>
        <end position="611"/>
    </location>
</feature>
<evidence type="ECO:0000256" key="1">
    <source>
        <dbReference type="SAM" id="Coils"/>
    </source>
</evidence>
<dbReference type="Pfam" id="PF05569">
    <property type="entry name" value="Peptidase_M56"/>
    <property type="match status" value="1"/>
</dbReference>
<dbReference type="InterPro" id="IPR052173">
    <property type="entry name" value="Beta-lactam_resp_regulator"/>
</dbReference>